<name>A0A919TRM0_9ACTN</name>
<dbReference type="Pfam" id="PF07504">
    <property type="entry name" value="FTP"/>
    <property type="match status" value="1"/>
</dbReference>
<comment type="caution">
    <text evidence="10">The sequence shown here is derived from an EMBL/GenBank/DDBJ whole genome shotgun (WGS) entry which is preliminary data.</text>
</comment>
<dbReference type="GO" id="GO:0004222">
    <property type="term" value="F:metalloendopeptidase activity"/>
    <property type="evidence" value="ECO:0007669"/>
    <property type="project" value="InterPro"/>
</dbReference>
<dbReference type="PANTHER" id="PTHR33794:SF1">
    <property type="entry name" value="BACILLOLYSIN"/>
    <property type="match status" value="1"/>
</dbReference>
<keyword evidence="2" id="KW-0479">Metal-binding</keyword>
<keyword evidence="3 7" id="KW-0732">Signal</keyword>
<evidence type="ECO:0000313" key="11">
    <source>
        <dbReference type="Proteomes" id="UP000623608"/>
    </source>
</evidence>
<evidence type="ECO:0008006" key="12">
    <source>
        <dbReference type="Google" id="ProtNLM"/>
    </source>
</evidence>
<evidence type="ECO:0000259" key="9">
    <source>
        <dbReference type="Pfam" id="PF07504"/>
    </source>
</evidence>
<dbReference type="InterPro" id="IPR001570">
    <property type="entry name" value="Peptidase_M4_C_domain"/>
</dbReference>
<evidence type="ECO:0000256" key="6">
    <source>
        <dbReference type="ARBA" id="ARBA00023049"/>
    </source>
</evidence>
<dbReference type="Pfam" id="PF02868">
    <property type="entry name" value="Peptidase_M4_C"/>
    <property type="match status" value="1"/>
</dbReference>
<feature type="chain" id="PRO_5037617455" description="Bacillolysin" evidence="7">
    <location>
        <begin position="30"/>
        <end position="463"/>
    </location>
</feature>
<feature type="domain" description="Peptidase M4 C-terminal" evidence="8">
    <location>
        <begin position="323"/>
        <end position="460"/>
    </location>
</feature>
<dbReference type="InterPro" id="IPR027268">
    <property type="entry name" value="Peptidase_M4/M1_CTD_sf"/>
</dbReference>
<keyword evidence="1" id="KW-0645">Protease</keyword>
<feature type="domain" description="FTP" evidence="9">
    <location>
        <begin position="33"/>
        <end position="70"/>
    </location>
</feature>
<proteinExistence type="predicted"/>
<keyword evidence="11" id="KW-1185">Reference proteome</keyword>
<dbReference type="EMBL" id="BOMY01000006">
    <property type="protein sequence ID" value="GIF18217.1"/>
    <property type="molecule type" value="Genomic_DNA"/>
</dbReference>
<organism evidence="10 11">
    <name type="scientific">Paractinoplanes tereljensis</name>
    <dbReference type="NCBI Taxonomy" id="571912"/>
    <lineage>
        <taxon>Bacteria</taxon>
        <taxon>Bacillati</taxon>
        <taxon>Actinomycetota</taxon>
        <taxon>Actinomycetes</taxon>
        <taxon>Micromonosporales</taxon>
        <taxon>Micromonosporaceae</taxon>
        <taxon>Paractinoplanes</taxon>
    </lineage>
</organism>
<evidence type="ECO:0000256" key="1">
    <source>
        <dbReference type="ARBA" id="ARBA00022670"/>
    </source>
</evidence>
<dbReference type="AlphaFoldDB" id="A0A919TRM0"/>
<sequence length="463" mass="48373">MARRTIQRLAAVGGIVGMVVASGATAAHAAPDGLTVVATRHSLLGTHTWYQQTYRGVPVLGGYYATHTDTRTGTTSIQDGRFAIKGTPAGSAAFARNRAESAVTGRLAGSLVRSAAAVIVPGDTAKLGWLVLTDTRGGSVQTVVDAASGATLSEKSAVKEVNGSGQVFSPNPVVTLQNESLKDTTSAGTFTAAYKTVTLTQLTSGVTTLRGAYASNQSSSGVTSSTRTYTYTRAQAGFEQTMGYYSITSAQEYIQSLGFTDVNNSAQKYKTTGYTDDNSYYDPSTDQITFGTGGVDDAEDAEIIWHEYGHAIQDAQVPGFGSSSQSGAIGEGFGDYWAYTMSSAVSTNTTAVPLVCIGDWDAVSYTSTTPHCLRRIDGTKVYPGDFENEVHADGEMWSRALYDISTALGRTNANTVILEAQFNFTAGTTFAAAANATVSAAQSLYGSAAAASVKAAFQARGFI</sequence>
<evidence type="ECO:0000256" key="3">
    <source>
        <dbReference type="ARBA" id="ARBA00022729"/>
    </source>
</evidence>
<dbReference type="InterPro" id="IPR011096">
    <property type="entry name" value="FTP_domain"/>
</dbReference>
<gene>
    <name evidence="10" type="ORF">Ate02nite_09470</name>
</gene>
<dbReference type="PANTHER" id="PTHR33794">
    <property type="entry name" value="BACILLOLYSIN"/>
    <property type="match status" value="1"/>
</dbReference>
<dbReference type="Gene3D" id="3.10.450.490">
    <property type="match status" value="1"/>
</dbReference>
<evidence type="ECO:0000256" key="2">
    <source>
        <dbReference type="ARBA" id="ARBA00022723"/>
    </source>
</evidence>
<feature type="signal peptide" evidence="7">
    <location>
        <begin position="1"/>
        <end position="29"/>
    </location>
</feature>
<evidence type="ECO:0000256" key="7">
    <source>
        <dbReference type="SAM" id="SignalP"/>
    </source>
</evidence>
<evidence type="ECO:0000256" key="4">
    <source>
        <dbReference type="ARBA" id="ARBA00022801"/>
    </source>
</evidence>
<evidence type="ECO:0000259" key="8">
    <source>
        <dbReference type="Pfam" id="PF02868"/>
    </source>
</evidence>
<keyword evidence="6" id="KW-0482">Metalloprotease</keyword>
<keyword evidence="5" id="KW-0862">Zinc</keyword>
<dbReference type="Proteomes" id="UP000623608">
    <property type="component" value="Unassembled WGS sequence"/>
</dbReference>
<keyword evidence="4" id="KW-0378">Hydrolase</keyword>
<dbReference type="RefSeq" id="WP_203799237.1">
    <property type="nucleotide sequence ID" value="NZ_BOMY01000006.1"/>
</dbReference>
<dbReference type="InterPro" id="IPR050728">
    <property type="entry name" value="Zinc_Metalloprotease_M4"/>
</dbReference>
<accession>A0A919TRM0</accession>
<evidence type="ECO:0000256" key="5">
    <source>
        <dbReference type="ARBA" id="ARBA00022833"/>
    </source>
</evidence>
<dbReference type="Gene3D" id="1.10.390.10">
    <property type="entry name" value="Neutral Protease Domain 2"/>
    <property type="match status" value="1"/>
</dbReference>
<reference evidence="10" key="1">
    <citation type="submission" date="2021-01" db="EMBL/GenBank/DDBJ databases">
        <title>Whole genome shotgun sequence of Actinoplanes tereljensis NBRC 105297.</title>
        <authorList>
            <person name="Komaki H."/>
            <person name="Tamura T."/>
        </authorList>
    </citation>
    <scope>NUCLEOTIDE SEQUENCE</scope>
    <source>
        <strain evidence="10">NBRC 105297</strain>
    </source>
</reference>
<dbReference type="SUPFAM" id="SSF55486">
    <property type="entry name" value="Metalloproteases ('zincins'), catalytic domain"/>
    <property type="match status" value="1"/>
</dbReference>
<dbReference type="GO" id="GO:0046872">
    <property type="term" value="F:metal ion binding"/>
    <property type="evidence" value="ECO:0007669"/>
    <property type="project" value="UniProtKB-KW"/>
</dbReference>
<evidence type="ECO:0000313" key="10">
    <source>
        <dbReference type="EMBL" id="GIF18217.1"/>
    </source>
</evidence>
<dbReference type="GO" id="GO:0006508">
    <property type="term" value="P:proteolysis"/>
    <property type="evidence" value="ECO:0007669"/>
    <property type="project" value="UniProtKB-KW"/>
</dbReference>
<protein>
    <recommendedName>
        <fullName evidence="12">Bacillolysin</fullName>
    </recommendedName>
</protein>